<organism evidence="1 2">
    <name type="scientific">Chilo suppressalis</name>
    <name type="common">Asiatic rice borer moth</name>
    <dbReference type="NCBI Taxonomy" id="168631"/>
    <lineage>
        <taxon>Eukaryota</taxon>
        <taxon>Metazoa</taxon>
        <taxon>Ecdysozoa</taxon>
        <taxon>Arthropoda</taxon>
        <taxon>Hexapoda</taxon>
        <taxon>Insecta</taxon>
        <taxon>Pterygota</taxon>
        <taxon>Neoptera</taxon>
        <taxon>Endopterygota</taxon>
        <taxon>Lepidoptera</taxon>
        <taxon>Glossata</taxon>
        <taxon>Ditrysia</taxon>
        <taxon>Pyraloidea</taxon>
        <taxon>Crambidae</taxon>
        <taxon>Crambinae</taxon>
        <taxon>Chilo</taxon>
    </lineage>
</organism>
<sequence length="221" mass="25696">MMETHNQHPTKEILLKASREILRLRQRSLNMIRDRKMYHTKLIERSSKCTKDPNPLATTMILLNQKYPLAISKPEARKYGVPNHYLYVNGKKEIEDSHMQNHVLAKLETIHWWVSNSSVPSGQLKKLADVLFKNLDNQCRAYYEVNWRATRIQWGPPTLQRDLVRTNKPVVEVPCNLRAAALKEIFFPDFSSTHPRITSGTIAELRNHMDVAITDNMPLTK</sequence>
<reference evidence="1" key="1">
    <citation type="submission" date="2021-12" db="EMBL/GenBank/DDBJ databases">
        <authorList>
            <person name="King R."/>
        </authorList>
    </citation>
    <scope>NUCLEOTIDE SEQUENCE</scope>
</reference>
<keyword evidence="2" id="KW-1185">Reference proteome</keyword>
<evidence type="ECO:0000313" key="1">
    <source>
        <dbReference type="EMBL" id="CAH0401986.1"/>
    </source>
</evidence>
<evidence type="ECO:0000313" key="2">
    <source>
        <dbReference type="Proteomes" id="UP001153292"/>
    </source>
</evidence>
<dbReference type="EMBL" id="OU963895">
    <property type="protein sequence ID" value="CAH0401986.1"/>
    <property type="molecule type" value="Genomic_DNA"/>
</dbReference>
<protein>
    <submittedName>
        <fullName evidence="1">Uncharacterized protein</fullName>
    </submittedName>
</protein>
<gene>
    <name evidence="1" type="ORF">CHILSU_LOCUS5223</name>
</gene>
<proteinExistence type="predicted"/>
<accession>A0ABN8AZQ3</accession>
<dbReference type="Proteomes" id="UP001153292">
    <property type="component" value="Chromosome 2"/>
</dbReference>
<name>A0ABN8AZQ3_CHISP</name>